<dbReference type="InterPro" id="IPR000169">
    <property type="entry name" value="Pept_cys_AS"/>
</dbReference>
<accession>A0A8I3NNE0</accession>
<organism evidence="9 10">
    <name type="scientific">Canis lupus familiaris</name>
    <name type="common">Dog</name>
    <name type="synonym">Canis familiaris</name>
    <dbReference type="NCBI Taxonomy" id="9615"/>
    <lineage>
        <taxon>Eukaryota</taxon>
        <taxon>Metazoa</taxon>
        <taxon>Chordata</taxon>
        <taxon>Craniata</taxon>
        <taxon>Vertebrata</taxon>
        <taxon>Euteleostomi</taxon>
        <taxon>Mammalia</taxon>
        <taxon>Eutheria</taxon>
        <taxon>Laurasiatheria</taxon>
        <taxon>Carnivora</taxon>
        <taxon>Caniformia</taxon>
        <taxon>Canidae</taxon>
        <taxon>Canis</taxon>
    </lineage>
</organism>
<dbReference type="Reactome" id="R-CFA-1474228">
    <property type="pathway name" value="Degradation of the extracellular matrix"/>
</dbReference>
<feature type="active site" evidence="8">
    <location>
        <position position="407"/>
    </location>
</feature>
<dbReference type="CDD" id="cd00214">
    <property type="entry name" value="Calpain_III"/>
    <property type="match status" value="1"/>
</dbReference>
<dbReference type="Ensembl" id="ENSCAFT00845021630.1">
    <property type="protein sequence ID" value="ENSCAFP00845017001.1"/>
    <property type="gene ID" value="ENSCAFG00845012156.1"/>
</dbReference>
<dbReference type="InterPro" id="IPR002048">
    <property type="entry name" value="EF_hand_dom"/>
</dbReference>
<keyword evidence="6" id="KW-0788">Thiol protease</keyword>
<dbReference type="OrthoDB" id="424753at2759"/>
<dbReference type="InterPro" id="IPR001300">
    <property type="entry name" value="Peptidase_C2_calpain_cat"/>
</dbReference>
<dbReference type="PRINTS" id="PR00704">
    <property type="entry name" value="CALPAIN"/>
</dbReference>
<evidence type="ECO:0000256" key="5">
    <source>
        <dbReference type="ARBA" id="ARBA00022801"/>
    </source>
</evidence>
<reference evidence="9" key="2">
    <citation type="submission" date="2025-08" db="UniProtKB">
        <authorList>
            <consortium name="Ensembl"/>
        </authorList>
    </citation>
    <scope>IDENTIFICATION</scope>
    <source>
        <strain evidence="9">Boxer</strain>
    </source>
</reference>
<dbReference type="InterPro" id="IPR022682">
    <property type="entry name" value="Calpain_domain_III"/>
</dbReference>
<dbReference type="GO" id="GO:0006508">
    <property type="term" value="P:proteolysis"/>
    <property type="evidence" value="ECO:0000318"/>
    <property type="project" value="GO_Central"/>
</dbReference>
<dbReference type="FunFam" id="2.60.120.380:FF:000001">
    <property type="entry name" value="Calpain-1 catalytic subunit"/>
    <property type="match status" value="1"/>
</dbReference>
<dbReference type="InterPro" id="IPR036213">
    <property type="entry name" value="Calpain_III_sf"/>
</dbReference>
<dbReference type="SUPFAM" id="SSF49758">
    <property type="entry name" value="Calpain large subunit, middle domain (domain III)"/>
    <property type="match status" value="1"/>
</dbReference>
<dbReference type="PROSITE" id="PS00139">
    <property type="entry name" value="THIOL_PROTEASE_CYS"/>
    <property type="match status" value="1"/>
</dbReference>
<dbReference type="FunFam" id="1.10.238.10:FF:000175">
    <property type="entry name" value="Calpain 14"/>
    <property type="match status" value="1"/>
</dbReference>
<keyword evidence="7" id="KW-0106">Calcium</keyword>
<evidence type="ECO:0000256" key="4">
    <source>
        <dbReference type="ARBA" id="ARBA00022737"/>
    </source>
</evidence>
<evidence type="ECO:0000256" key="2">
    <source>
        <dbReference type="ARBA" id="ARBA00022670"/>
    </source>
</evidence>
<gene>
    <name evidence="9" type="primary">CAPN14</name>
</gene>
<evidence type="ECO:0000313" key="9">
    <source>
        <dbReference type="Ensembl" id="ENSCAFP00845017001.1"/>
    </source>
</evidence>
<evidence type="ECO:0000313" key="10">
    <source>
        <dbReference type="Proteomes" id="UP000805418"/>
    </source>
</evidence>
<protein>
    <submittedName>
        <fullName evidence="9">Calpain 14</fullName>
    </submittedName>
</protein>
<dbReference type="CDD" id="cd00044">
    <property type="entry name" value="CysPc"/>
    <property type="match status" value="1"/>
</dbReference>
<dbReference type="AlphaFoldDB" id="A0A8I3NNE0"/>
<evidence type="ECO:0000256" key="7">
    <source>
        <dbReference type="ARBA" id="ARBA00022837"/>
    </source>
</evidence>
<dbReference type="PROSITE" id="PS50222">
    <property type="entry name" value="EF_HAND_2"/>
    <property type="match status" value="1"/>
</dbReference>
<keyword evidence="4" id="KW-0677">Repeat</keyword>
<dbReference type="Proteomes" id="UP000805418">
    <property type="component" value="Chromosome 17"/>
</dbReference>
<comment type="similarity">
    <text evidence="1">Belongs to the peptidase C2 family.</text>
</comment>
<name>A0A8I3NNE0_CANLF</name>
<dbReference type="PANTHER" id="PTHR10183">
    <property type="entry name" value="CALPAIN"/>
    <property type="match status" value="1"/>
</dbReference>
<dbReference type="Gene3D" id="2.60.120.380">
    <property type="match status" value="1"/>
</dbReference>
<dbReference type="InterPro" id="IPR033883">
    <property type="entry name" value="C2_III"/>
</dbReference>
<dbReference type="PANTHER" id="PTHR10183:SF302">
    <property type="entry name" value="CALPAIN-14"/>
    <property type="match status" value="1"/>
</dbReference>
<dbReference type="Gene3D" id="3.90.70.10">
    <property type="entry name" value="Cysteine proteinases"/>
    <property type="match status" value="1"/>
</dbReference>
<feature type="active site" evidence="8">
    <location>
        <position position="229"/>
    </location>
</feature>
<dbReference type="SUPFAM" id="SSF54001">
    <property type="entry name" value="Cysteine proteinases"/>
    <property type="match status" value="1"/>
</dbReference>
<feature type="active site" evidence="8">
    <location>
        <position position="383"/>
    </location>
</feature>
<keyword evidence="2" id="KW-0645">Protease</keyword>
<dbReference type="SMART" id="SM00720">
    <property type="entry name" value="calpain_III"/>
    <property type="match status" value="1"/>
</dbReference>
<reference evidence="9" key="1">
    <citation type="submission" date="2020-03" db="EMBL/GenBank/DDBJ databases">
        <title>Long-read based genome assembly of a Labrador retriever dog.</title>
        <authorList>
            <person name="Eory L."/>
            <person name="Zhang W."/>
            <person name="Schoenebeck J."/>
        </authorList>
    </citation>
    <scope>NUCLEOTIDE SEQUENCE [LARGE SCALE GENOMIC DNA]</scope>
    <source>
        <strain evidence="9">Labrador retriever</strain>
    </source>
</reference>
<dbReference type="InterPro" id="IPR011992">
    <property type="entry name" value="EF-hand-dom_pair"/>
</dbReference>
<evidence type="ECO:0000256" key="1">
    <source>
        <dbReference type="ARBA" id="ARBA00007623"/>
    </source>
</evidence>
<dbReference type="GO" id="GO:0005737">
    <property type="term" value="C:cytoplasm"/>
    <property type="evidence" value="ECO:0000318"/>
    <property type="project" value="GO_Central"/>
</dbReference>
<dbReference type="InterPro" id="IPR038765">
    <property type="entry name" value="Papain-like_cys_pep_sf"/>
</dbReference>
<dbReference type="FunCoup" id="A0A8I3NNE0">
    <property type="interactions" value="2"/>
</dbReference>
<dbReference type="FunFam" id="3.90.70.10:FF:000054">
    <property type="entry name" value="Calpain 14"/>
    <property type="match status" value="1"/>
</dbReference>
<sequence>MAVNEARGNCLALQVVWTEVWREACPAKIGKMVITLVDKEDPSCKKDSLSGLLLIDEGLCIKIIMPCLPDLHGFQCTSKPFPESGTELGPESAFLNAHASAPSPIFCCIAQATETIQEDPWGLYLHLAMSLWLPFRARWKLGRKNSLGDSSQLPRQDYDALREVCLMEGRLFEDDSFPASLHSVGSGPLLRKLPPGLQWKRPPELHSNPQFYSPNAKRLDLCQGVVGDCWFLAALQALTLHQDILSRVVPLNQNFTEKYAGIFRFWFWHFGKWVPVVIDDRLPVNAAGQLVFVSSIYKNLFWGALLEKAYAKLSGSYEDLHRGQVSEALVDFTGGVTMTIIPAEASGNLWDILTRATCSRTLIGCQTHSGKERVLENGLVGGHAYTLTGIRKVTCKHGPEYLVKLRNPWGKVEWKGDWSDSSSTWELLSPKEKILLLRKSDDGEFWMTLKDFQTHFMLLVICKLTPGLLSQEVGQKWACTTREGKWKKGSTAGGQMKLPRDTFWKNPQFLLSVWNPQESTRFLKSCNVLVSLLQKPRHRHRNCKPHLAIGFYLFRYYGDQKRLPPEFFWKNAPISWPEAFLTEKEVSRELHLEPGTYLIVPCTSEAGQESEFVLRVFSRKHIFHEIGCHTSAVFSKEIVDQNAGQDEFFTKLFEKYPEINAMQLQKILNHMTWSSLGSAKPRFSLDACQGILALLDLNASGTVSIQEFRDLWKQLMLCQEVFHKHDHNQSGYLNRTQLQAAMRDAGIMLSDDVCQLMLIRYGGPNLQIDFVSFVHLMLRAENMEDAFQNLTQDGKGIYLQKPEWLMMTLYS</sequence>
<dbReference type="InterPro" id="IPR022683">
    <property type="entry name" value="Calpain_III"/>
</dbReference>
<dbReference type="CDD" id="cd16195">
    <property type="entry name" value="EFh_PEF_CAPN13_14"/>
    <property type="match status" value="1"/>
</dbReference>
<keyword evidence="3" id="KW-0479">Metal-binding</keyword>
<keyword evidence="5" id="KW-0378">Hydrolase</keyword>
<dbReference type="SMART" id="SM00230">
    <property type="entry name" value="CysPc"/>
    <property type="match status" value="1"/>
</dbReference>
<dbReference type="Gene3D" id="1.10.238.10">
    <property type="entry name" value="EF-hand"/>
    <property type="match status" value="1"/>
</dbReference>
<dbReference type="PROSITE" id="PS50203">
    <property type="entry name" value="CALPAIN_CAT"/>
    <property type="match status" value="1"/>
</dbReference>
<dbReference type="GeneTree" id="ENSGT00940000160421"/>
<dbReference type="SMART" id="SM00054">
    <property type="entry name" value="EFh"/>
    <property type="match status" value="2"/>
</dbReference>
<dbReference type="GO" id="GO:0005509">
    <property type="term" value="F:calcium ion binding"/>
    <property type="evidence" value="ECO:0007669"/>
    <property type="project" value="InterPro"/>
</dbReference>
<keyword evidence="10" id="KW-1185">Reference proteome</keyword>
<dbReference type="GO" id="GO:0004198">
    <property type="term" value="F:calcium-dependent cysteine-type endopeptidase activity"/>
    <property type="evidence" value="ECO:0000318"/>
    <property type="project" value="GO_Central"/>
</dbReference>
<dbReference type="Pfam" id="PF00648">
    <property type="entry name" value="Peptidase_C2"/>
    <property type="match status" value="1"/>
</dbReference>
<reference evidence="9" key="3">
    <citation type="submission" date="2025-09" db="UniProtKB">
        <authorList>
            <consortium name="Ensembl"/>
        </authorList>
    </citation>
    <scope>IDENTIFICATION</scope>
    <source>
        <strain evidence="9">Boxer</strain>
    </source>
</reference>
<evidence type="ECO:0000256" key="8">
    <source>
        <dbReference type="PIRSR" id="PIRSR622684-1"/>
    </source>
</evidence>
<proteinExistence type="inferred from homology"/>
<dbReference type="SUPFAM" id="SSF47473">
    <property type="entry name" value="EF-hand"/>
    <property type="match status" value="1"/>
</dbReference>
<evidence type="ECO:0000256" key="3">
    <source>
        <dbReference type="ARBA" id="ARBA00022723"/>
    </source>
</evidence>
<dbReference type="InterPro" id="IPR022684">
    <property type="entry name" value="Calpain_cysteine_protease"/>
</dbReference>
<evidence type="ECO:0000256" key="6">
    <source>
        <dbReference type="ARBA" id="ARBA00022807"/>
    </source>
</evidence>
<dbReference type="Pfam" id="PF01067">
    <property type="entry name" value="Calpain_III"/>
    <property type="match status" value="1"/>
</dbReference>